<dbReference type="AlphaFoldDB" id="A0A2S9JE92"/>
<dbReference type="InterPro" id="IPR015443">
    <property type="entry name" value="Aldose_1-epimerase"/>
</dbReference>
<evidence type="ECO:0000256" key="5">
    <source>
        <dbReference type="ARBA" id="ARBA00006206"/>
    </source>
</evidence>
<dbReference type="FunFam" id="2.70.98.10:FF:000003">
    <property type="entry name" value="Aldose 1-epimerase"/>
    <property type="match status" value="1"/>
</dbReference>
<dbReference type="EMBL" id="PVBS01000005">
    <property type="protein sequence ID" value="PRD51235.1"/>
    <property type="molecule type" value="Genomic_DNA"/>
</dbReference>
<keyword evidence="12 14" id="KW-0413">Isomerase</keyword>
<dbReference type="UniPathway" id="UPA00242"/>
<evidence type="ECO:0000256" key="17">
    <source>
        <dbReference type="PIRSR" id="PIRSR005096-3"/>
    </source>
</evidence>
<dbReference type="SUPFAM" id="SSF74650">
    <property type="entry name" value="Galactose mutarotase-like"/>
    <property type="match status" value="1"/>
</dbReference>
<keyword evidence="10" id="KW-0597">Phosphoprotein</keyword>
<evidence type="ECO:0000256" key="15">
    <source>
        <dbReference type="PIRSR" id="PIRSR005096-1"/>
    </source>
</evidence>
<evidence type="ECO:0000256" key="3">
    <source>
        <dbReference type="ARBA" id="ARBA00004496"/>
    </source>
</evidence>
<comment type="catalytic activity">
    <reaction evidence="1 14">
        <text>alpha-D-glucose = beta-D-glucose</text>
        <dbReference type="Rhea" id="RHEA:10264"/>
        <dbReference type="ChEBI" id="CHEBI:15903"/>
        <dbReference type="ChEBI" id="CHEBI:17925"/>
        <dbReference type="EC" id="5.1.3.3"/>
    </reaction>
</comment>
<dbReference type="RefSeq" id="WP_105727541.1">
    <property type="nucleotide sequence ID" value="NZ_PVBS01000005.1"/>
</dbReference>
<evidence type="ECO:0000256" key="8">
    <source>
        <dbReference type="ARBA" id="ARBA00014165"/>
    </source>
</evidence>
<feature type="binding site" evidence="17">
    <location>
        <begin position="182"/>
        <end position="184"/>
    </location>
    <ligand>
        <name>beta-D-galactose</name>
        <dbReference type="ChEBI" id="CHEBI:27667"/>
    </ligand>
</feature>
<evidence type="ECO:0000256" key="12">
    <source>
        <dbReference type="ARBA" id="ARBA00023235"/>
    </source>
</evidence>
<dbReference type="InterPro" id="IPR047215">
    <property type="entry name" value="Galactose_mutarotase-like"/>
</dbReference>
<evidence type="ECO:0000256" key="14">
    <source>
        <dbReference type="PIRNR" id="PIRNR005096"/>
    </source>
</evidence>
<dbReference type="Pfam" id="PF01263">
    <property type="entry name" value="Aldose_epim"/>
    <property type="match status" value="1"/>
</dbReference>
<dbReference type="GO" id="GO:0033499">
    <property type="term" value="P:galactose catabolic process via UDP-galactose, Leloir pathway"/>
    <property type="evidence" value="ECO:0007669"/>
    <property type="project" value="TreeGrafter"/>
</dbReference>
<evidence type="ECO:0000313" key="18">
    <source>
        <dbReference type="EMBL" id="PRD51235.1"/>
    </source>
</evidence>
<gene>
    <name evidence="18" type="ORF">C5749_17555</name>
</gene>
<feature type="active site" description="Proton acceptor" evidence="15">
    <location>
        <position position="317"/>
    </location>
</feature>
<dbReference type="NCBIfam" id="NF008277">
    <property type="entry name" value="PRK11055.1"/>
    <property type="match status" value="1"/>
</dbReference>
<evidence type="ECO:0000313" key="19">
    <source>
        <dbReference type="Proteomes" id="UP000238642"/>
    </source>
</evidence>
<dbReference type="Proteomes" id="UP000238642">
    <property type="component" value="Unassembled WGS sequence"/>
</dbReference>
<evidence type="ECO:0000256" key="9">
    <source>
        <dbReference type="ARBA" id="ARBA00022490"/>
    </source>
</evidence>
<keyword evidence="9" id="KW-0963">Cytoplasm</keyword>
<dbReference type="GO" id="GO:0004034">
    <property type="term" value="F:aldose 1-epimerase activity"/>
    <property type="evidence" value="ECO:0007669"/>
    <property type="project" value="UniProtKB-EC"/>
</dbReference>
<feature type="binding site" evidence="16">
    <location>
        <position position="254"/>
    </location>
    <ligand>
        <name>beta-D-galactose</name>
        <dbReference type="ChEBI" id="CHEBI:27667"/>
    </ligand>
</feature>
<protein>
    <recommendedName>
        <fullName evidence="8 14">Aldose 1-epimerase</fullName>
        <ecNumber evidence="7 14">5.1.3.3</ecNumber>
    </recommendedName>
</protein>
<evidence type="ECO:0000256" key="1">
    <source>
        <dbReference type="ARBA" id="ARBA00001614"/>
    </source>
</evidence>
<evidence type="ECO:0000256" key="11">
    <source>
        <dbReference type="ARBA" id="ARBA00022837"/>
    </source>
</evidence>
<dbReference type="Gene3D" id="2.70.98.10">
    <property type="match status" value="1"/>
</dbReference>
<dbReference type="PROSITE" id="PS00545">
    <property type="entry name" value="ALDOSE_1_EPIMERASE"/>
    <property type="match status" value="1"/>
</dbReference>
<comment type="similarity">
    <text evidence="5 14">Belongs to the aldose epimerase family.</text>
</comment>
<dbReference type="InterPro" id="IPR018052">
    <property type="entry name" value="Ald1_epimerase_CS"/>
</dbReference>
<comment type="pathway">
    <text evidence="4 14">Carbohydrate metabolism; hexose metabolism.</text>
</comment>
<evidence type="ECO:0000256" key="2">
    <source>
        <dbReference type="ARBA" id="ARBA00001913"/>
    </source>
</evidence>
<feature type="active site" description="Proton donor" evidence="15">
    <location>
        <position position="182"/>
    </location>
</feature>
<dbReference type="GO" id="GO:0030246">
    <property type="term" value="F:carbohydrate binding"/>
    <property type="evidence" value="ECO:0007669"/>
    <property type="project" value="InterPro"/>
</dbReference>
<dbReference type="PANTHER" id="PTHR10091">
    <property type="entry name" value="ALDOSE-1-EPIMERASE"/>
    <property type="match status" value="1"/>
</dbReference>
<dbReference type="InterPro" id="IPR011013">
    <property type="entry name" value="Gal_mutarotase_sf_dom"/>
</dbReference>
<proteinExistence type="inferred from homology"/>
<dbReference type="GO" id="GO:0006006">
    <property type="term" value="P:glucose metabolic process"/>
    <property type="evidence" value="ECO:0007669"/>
    <property type="project" value="TreeGrafter"/>
</dbReference>
<keyword evidence="19" id="KW-1185">Reference proteome</keyword>
<keyword evidence="11" id="KW-0106">Calcium</keyword>
<dbReference type="CDD" id="cd09019">
    <property type="entry name" value="galactose_mutarotase_like"/>
    <property type="match status" value="1"/>
</dbReference>
<comment type="subunit">
    <text evidence="6">Monomer.</text>
</comment>
<name>A0A2S9JE92_9SPHI</name>
<evidence type="ECO:0000256" key="4">
    <source>
        <dbReference type="ARBA" id="ARBA00005028"/>
    </source>
</evidence>
<evidence type="ECO:0000256" key="13">
    <source>
        <dbReference type="ARBA" id="ARBA00023277"/>
    </source>
</evidence>
<dbReference type="EC" id="5.1.3.3" evidence="7 14"/>
<accession>A0A2S9JE92</accession>
<comment type="subcellular location">
    <subcellularLocation>
        <location evidence="3">Cytoplasm</location>
    </subcellularLocation>
</comment>
<dbReference type="InterPro" id="IPR008183">
    <property type="entry name" value="Aldose_1/G6P_1-epimerase"/>
</dbReference>
<dbReference type="PIRSF" id="PIRSF005096">
    <property type="entry name" value="GALM"/>
    <property type="match status" value="1"/>
</dbReference>
<reference evidence="18 19" key="1">
    <citation type="submission" date="2018-02" db="EMBL/GenBank/DDBJ databases">
        <title>The draft genome of Sphingobacterium gobiense H7.</title>
        <authorList>
            <person name="Li L."/>
            <person name="Liu L."/>
            <person name="Zhang X."/>
            <person name="Wang T."/>
            <person name="Liang L."/>
        </authorList>
    </citation>
    <scope>NUCLEOTIDE SEQUENCE [LARGE SCALE GENOMIC DNA]</scope>
    <source>
        <strain evidence="18 19">ACCC 05757</strain>
    </source>
</reference>
<organism evidence="18 19">
    <name type="scientific">Sphingobacterium gobiense</name>
    <dbReference type="NCBI Taxonomy" id="1382456"/>
    <lineage>
        <taxon>Bacteria</taxon>
        <taxon>Pseudomonadati</taxon>
        <taxon>Bacteroidota</taxon>
        <taxon>Sphingobacteriia</taxon>
        <taxon>Sphingobacteriales</taxon>
        <taxon>Sphingobacteriaceae</taxon>
        <taxon>Sphingobacterium</taxon>
    </lineage>
</organism>
<evidence type="ECO:0000256" key="10">
    <source>
        <dbReference type="ARBA" id="ARBA00022553"/>
    </source>
</evidence>
<dbReference type="GO" id="GO:0005737">
    <property type="term" value="C:cytoplasm"/>
    <property type="evidence" value="ECO:0007669"/>
    <property type="project" value="UniProtKB-SubCell"/>
</dbReference>
<evidence type="ECO:0000256" key="6">
    <source>
        <dbReference type="ARBA" id="ARBA00011245"/>
    </source>
</evidence>
<feature type="binding site" evidence="17">
    <location>
        <begin position="85"/>
        <end position="86"/>
    </location>
    <ligand>
        <name>beta-D-galactose</name>
        <dbReference type="ChEBI" id="CHEBI:27667"/>
    </ligand>
</feature>
<dbReference type="PANTHER" id="PTHR10091:SF0">
    <property type="entry name" value="GALACTOSE MUTAROTASE"/>
    <property type="match status" value="1"/>
</dbReference>
<dbReference type="InterPro" id="IPR014718">
    <property type="entry name" value="GH-type_carb-bd"/>
</dbReference>
<sequence length="353" mass="39869">MDIYSLPDYRNFEHKINGKKTHLFILKNRTGMQVAFTDYGARIVSVLVPDKAGNLRDVVLGFNSIHEYLQANEQYHGATIGRFANRIANGRFHLDDKEYTLQQNNGPNCLHGGPSGFHAKVWDRRTSFKKKIDFCYVSPDGEEGFPGNLKVTVSYELTDDNEIVIKYKAETDKKTVINLTNHAYFNLDGEGQGDVLSHILHLPSSHFLPIDENQIPLDSEASVYGTAFDFRSPKKISQDIDNDEVQLKHGNGYDHTFVNRQPISQVAASAYSPNSGIRLQVFTTEPGIQLYTGNFLSRKDTGKSGRQYSSRSAFCFETQHYPDSPNHPQFPSTVLEPGQVFESETIYKFSLVK</sequence>
<evidence type="ECO:0000256" key="16">
    <source>
        <dbReference type="PIRSR" id="PIRSR005096-2"/>
    </source>
</evidence>
<keyword evidence="13 14" id="KW-0119">Carbohydrate metabolism</keyword>
<evidence type="ECO:0000256" key="7">
    <source>
        <dbReference type="ARBA" id="ARBA00013185"/>
    </source>
</evidence>
<dbReference type="OrthoDB" id="9779408at2"/>
<comment type="caution">
    <text evidence="18">The sequence shown here is derived from an EMBL/GenBank/DDBJ whole genome shotgun (WGS) entry which is preliminary data.</text>
</comment>
<comment type="cofactor">
    <cofactor evidence="2">
        <name>Ca(2+)</name>
        <dbReference type="ChEBI" id="CHEBI:29108"/>
    </cofactor>
</comment>